<dbReference type="Proteomes" id="UP000182975">
    <property type="component" value="Unassembled WGS sequence"/>
</dbReference>
<feature type="short sequence motif" description="Histidine triad motif" evidence="2 3">
    <location>
        <begin position="98"/>
        <end position="102"/>
    </location>
</feature>
<dbReference type="InterPro" id="IPR036265">
    <property type="entry name" value="HIT-like_sf"/>
</dbReference>
<dbReference type="OrthoDB" id="9784774at2"/>
<gene>
    <name evidence="5" type="ORF">SAMN02910314_00852</name>
</gene>
<sequence>MHDENCIFCKIAKGEIPTSVVYEDDKVIAFDDMEPLMPVHTLIIPKDHYSDVADNVPEDVLGHLFATVQKVADIKGIHEDGFRLLVNTGENASQSVRHLHVHVLGGGLMPRPNDQDWGTSATNAAEIHGSSAE</sequence>
<dbReference type="PANTHER" id="PTHR23089">
    <property type="entry name" value="HISTIDINE TRIAD HIT PROTEIN"/>
    <property type="match status" value="1"/>
</dbReference>
<evidence type="ECO:0000256" key="3">
    <source>
        <dbReference type="PROSITE-ProRule" id="PRU00464"/>
    </source>
</evidence>
<protein>
    <submittedName>
        <fullName evidence="5">Histidine triad (HIT) family protein</fullName>
    </submittedName>
</protein>
<dbReference type="EMBL" id="FOEC01000004">
    <property type="protein sequence ID" value="SEO68403.1"/>
    <property type="molecule type" value="Genomic_DNA"/>
</dbReference>
<dbReference type="PROSITE" id="PS00892">
    <property type="entry name" value="HIT_1"/>
    <property type="match status" value="1"/>
</dbReference>
<evidence type="ECO:0000313" key="6">
    <source>
        <dbReference type="Proteomes" id="UP000182975"/>
    </source>
</evidence>
<dbReference type="AlphaFoldDB" id="A0A172RYM3"/>
<feature type="active site" description="Tele-AMP-histidine intermediate" evidence="1">
    <location>
        <position position="100"/>
    </location>
</feature>
<dbReference type="STRING" id="79604.AAY81_06435"/>
<reference evidence="6" key="1">
    <citation type="submission" date="2016-10" db="EMBL/GenBank/DDBJ databases">
        <authorList>
            <person name="Varghese N."/>
        </authorList>
    </citation>
    <scope>NUCLEOTIDE SEQUENCE [LARGE SCALE GENOMIC DNA]</scope>
    <source>
        <strain evidence="6">DSM 21843</strain>
    </source>
</reference>
<dbReference type="SUPFAM" id="SSF54197">
    <property type="entry name" value="HIT-like"/>
    <property type="match status" value="1"/>
</dbReference>
<evidence type="ECO:0000256" key="2">
    <source>
        <dbReference type="PIRSR" id="PIRSR601310-3"/>
    </source>
</evidence>
<dbReference type="Pfam" id="PF01230">
    <property type="entry name" value="HIT"/>
    <property type="match status" value="1"/>
</dbReference>
<dbReference type="InterPro" id="IPR001310">
    <property type="entry name" value="Histidine_triad_HIT"/>
</dbReference>
<keyword evidence="6" id="KW-1185">Reference proteome</keyword>
<dbReference type="PROSITE" id="PS51084">
    <property type="entry name" value="HIT_2"/>
    <property type="match status" value="1"/>
</dbReference>
<dbReference type="InterPro" id="IPR019808">
    <property type="entry name" value="Histidine_triad_CS"/>
</dbReference>
<evidence type="ECO:0000256" key="1">
    <source>
        <dbReference type="PIRSR" id="PIRSR601310-1"/>
    </source>
</evidence>
<accession>A0A172RYM3</accession>
<evidence type="ECO:0000313" key="5">
    <source>
        <dbReference type="EMBL" id="SEO68403.1"/>
    </source>
</evidence>
<name>A0A172RYM3_9ACTN</name>
<dbReference type="GO" id="GO:0003824">
    <property type="term" value="F:catalytic activity"/>
    <property type="evidence" value="ECO:0007669"/>
    <property type="project" value="InterPro"/>
</dbReference>
<dbReference type="PRINTS" id="PR00332">
    <property type="entry name" value="HISTRIAD"/>
</dbReference>
<dbReference type="InterPro" id="IPR011146">
    <property type="entry name" value="HIT-like"/>
</dbReference>
<dbReference type="RefSeq" id="WP_066662850.1">
    <property type="nucleotide sequence ID" value="NZ_CP011402.1"/>
</dbReference>
<dbReference type="Gene3D" id="3.30.428.10">
    <property type="entry name" value="HIT-like"/>
    <property type="match status" value="1"/>
</dbReference>
<feature type="domain" description="HIT" evidence="4">
    <location>
        <begin position="7"/>
        <end position="117"/>
    </location>
</feature>
<dbReference type="KEGG" id="ddt:AAY81_06435"/>
<dbReference type="CDD" id="cd01276">
    <property type="entry name" value="PKCI_related"/>
    <property type="match status" value="1"/>
</dbReference>
<evidence type="ECO:0000259" key="4">
    <source>
        <dbReference type="PROSITE" id="PS51084"/>
    </source>
</evidence>
<organism evidence="5 6">
    <name type="scientific">Denitrobacterium detoxificans</name>
    <dbReference type="NCBI Taxonomy" id="79604"/>
    <lineage>
        <taxon>Bacteria</taxon>
        <taxon>Bacillati</taxon>
        <taxon>Actinomycetota</taxon>
        <taxon>Coriobacteriia</taxon>
        <taxon>Eggerthellales</taxon>
        <taxon>Eggerthellaceae</taxon>
        <taxon>Denitrobacterium</taxon>
    </lineage>
</organism>
<proteinExistence type="predicted"/>